<dbReference type="SMART" id="SM00516">
    <property type="entry name" value="SEC14"/>
    <property type="match status" value="1"/>
</dbReference>
<dbReference type="PROSITE" id="PS50191">
    <property type="entry name" value="CRAL_TRIO"/>
    <property type="match status" value="1"/>
</dbReference>
<evidence type="ECO:0000313" key="4">
    <source>
        <dbReference type="Proteomes" id="UP000596660"/>
    </source>
</evidence>
<feature type="domain" description="CRAL-TRIO" evidence="2">
    <location>
        <begin position="186"/>
        <end position="363"/>
    </location>
</feature>
<dbReference type="PANTHER" id="PTHR45932:SF3">
    <property type="entry name" value="PATELLIN-4-LIKE"/>
    <property type="match status" value="1"/>
</dbReference>
<dbReference type="Gramene" id="AUR62011868-RA">
    <property type="protein sequence ID" value="AUR62011868-RA:cds"/>
    <property type="gene ID" value="AUR62011868"/>
</dbReference>
<feature type="region of interest" description="Disordered" evidence="1">
    <location>
        <begin position="1"/>
        <end position="51"/>
    </location>
</feature>
<accession>A0A803LFB2</accession>
<dbReference type="Gene3D" id="3.40.525.10">
    <property type="entry name" value="CRAL-TRIO lipid binding domain"/>
    <property type="match status" value="1"/>
</dbReference>
<evidence type="ECO:0000259" key="2">
    <source>
        <dbReference type="PROSITE" id="PS50191"/>
    </source>
</evidence>
<dbReference type="OMA" id="WRQEINI"/>
<dbReference type="Pfam" id="PF00650">
    <property type="entry name" value="CRAL_TRIO"/>
    <property type="match status" value="1"/>
</dbReference>
<dbReference type="Proteomes" id="UP000596660">
    <property type="component" value="Unplaced"/>
</dbReference>
<sequence>MSMITISSHDLGGIATRPTESPVSGAVVGEATQPSKASDEGSSLSEEESDHEDFIIEGKEISHTNNFDYDTLTKGKVPSRRRKLFRRRWRRVNTKKALIELKSKLEDALNGNCILAEERNGTSQNCKDITLWGVPLLPSKGHEGSDIILLKFLKAQNYRVNEAFENLKQTLIWRAEQRIDDITNENLGDKKELNKMVFIDSVDNEGHPLCFNSYGAFKDKELYTKTFGTEQNRRDFLRWRVQFMEQTIKKLSFKPGGVDSFLLISDMKNVPGPGSRMKELGPMGKDVVSLFQRYYPELIYKHIILNPPFWYYLYHGVVTQYCTPGTREKFIFARPHKVTETLLKYIPPQNIPLQYGGFRRDNDDEFTSDDPVLAFVIRGGAVLVFRLPISEVQIGGAPSIP</sequence>
<keyword evidence="4" id="KW-1185">Reference proteome</keyword>
<dbReference type="InterPro" id="IPR044834">
    <property type="entry name" value="PATL"/>
</dbReference>
<reference evidence="3" key="1">
    <citation type="journal article" date="2017" name="Nature">
        <title>The genome of Chenopodium quinoa.</title>
        <authorList>
            <person name="Jarvis D.E."/>
            <person name="Ho Y.S."/>
            <person name="Lightfoot D.J."/>
            <person name="Schmoeckel S.M."/>
            <person name="Li B."/>
            <person name="Borm T.J.A."/>
            <person name="Ohyanagi H."/>
            <person name="Mineta K."/>
            <person name="Michell C.T."/>
            <person name="Saber N."/>
            <person name="Kharbatia N.M."/>
            <person name="Rupper R.R."/>
            <person name="Sharp A.R."/>
            <person name="Dally N."/>
            <person name="Boughton B.A."/>
            <person name="Woo Y.H."/>
            <person name="Gao G."/>
            <person name="Schijlen E.G.W.M."/>
            <person name="Guo X."/>
            <person name="Momin A.A."/>
            <person name="Negrao S."/>
            <person name="Al-Babili S."/>
            <person name="Gehring C."/>
            <person name="Roessner U."/>
            <person name="Jung C."/>
            <person name="Murphy K."/>
            <person name="Arold S.T."/>
            <person name="Gojobori T."/>
            <person name="van der Linden C.G."/>
            <person name="van Loo E.N."/>
            <person name="Jellen E.N."/>
            <person name="Maughan P.J."/>
            <person name="Tester M."/>
        </authorList>
    </citation>
    <scope>NUCLEOTIDE SEQUENCE [LARGE SCALE GENOMIC DNA]</scope>
    <source>
        <strain evidence="3">cv. PI 614886</strain>
    </source>
</reference>
<protein>
    <recommendedName>
        <fullName evidence="2">CRAL-TRIO domain-containing protein</fullName>
    </recommendedName>
</protein>
<reference evidence="3" key="2">
    <citation type="submission" date="2021-03" db="UniProtKB">
        <authorList>
            <consortium name="EnsemblPlants"/>
        </authorList>
    </citation>
    <scope>IDENTIFICATION</scope>
</reference>
<dbReference type="InterPro" id="IPR036865">
    <property type="entry name" value="CRAL-TRIO_dom_sf"/>
</dbReference>
<dbReference type="InterPro" id="IPR001251">
    <property type="entry name" value="CRAL-TRIO_dom"/>
</dbReference>
<dbReference type="SUPFAM" id="SSF46938">
    <property type="entry name" value="CRAL/TRIO N-terminal domain"/>
    <property type="match status" value="1"/>
</dbReference>
<dbReference type="PANTHER" id="PTHR45932">
    <property type="entry name" value="PATELLIN-1"/>
    <property type="match status" value="1"/>
</dbReference>
<proteinExistence type="predicted"/>
<dbReference type="InterPro" id="IPR036273">
    <property type="entry name" value="CRAL/TRIO_N_dom_sf"/>
</dbReference>
<organism evidence="3 4">
    <name type="scientific">Chenopodium quinoa</name>
    <name type="common">Quinoa</name>
    <dbReference type="NCBI Taxonomy" id="63459"/>
    <lineage>
        <taxon>Eukaryota</taxon>
        <taxon>Viridiplantae</taxon>
        <taxon>Streptophyta</taxon>
        <taxon>Embryophyta</taxon>
        <taxon>Tracheophyta</taxon>
        <taxon>Spermatophyta</taxon>
        <taxon>Magnoliopsida</taxon>
        <taxon>eudicotyledons</taxon>
        <taxon>Gunneridae</taxon>
        <taxon>Pentapetalae</taxon>
        <taxon>Caryophyllales</taxon>
        <taxon>Chenopodiaceae</taxon>
        <taxon>Chenopodioideae</taxon>
        <taxon>Atripliceae</taxon>
        <taxon>Chenopodium</taxon>
    </lineage>
</organism>
<name>A0A803LFB2_CHEQI</name>
<dbReference type="EnsemblPlants" id="AUR62011868-RA">
    <property type="protein sequence ID" value="AUR62011868-RA:cds"/>
    <property type="gene ID" value="AUR62011868"/>
</dbReference>
<dbReference type="SUPFAM" id="SSF52087">
    <property type="entry name" value="CRAL/TRIO domain"/>
    <property type="match status" value="1"/>
</dbReference>
<evidence type="ECO:0000256" key="1">
    <source>
        <dbReference type="SAM" id="MobiDB-lite"/>
    </source>
</evidence>
<dbReference type="AlphaFoldDB" id="A0A803LFB2"/>
<dbReference type="GO" id="GO:0008289">
    <property type="term" value="F:lipid binding"/>
    <property type="evidence" value="ECO:0007669"/>
    <property type="project" value="InterPro"/>
</dbReference>
<dbReference type="CDD" id="cd00170">
    <property type="entry name" value="SEC14"/>
    <property type="match status" value="1"/>
</dbReference>
<evidence type="ECO:0000313" key="3">
    <source>
        <dbReference type="EnsemblPlants" id="AUR62011868-RA:cds"/>
    </source>
</evidence>